<protein>
    <submittedName>
        <fullName evidence="2">Uncharacterized protein</fullName>
    </submittedName>
</protein>
<gene>
    <name evidence="2" type="ORF">AWC02_00815</name>
</gene>
<organism evidence="2 3">
    <name type="scientific">Mycolicibacter engbaekii</name>
    <dbReference type="NCBI Taxonomy" id="188915"/>
    <lineage>
        <taxon>Bacteria</taxon>
        <taxon>Bacillati</taxon>
        <taxon>Actinomycetota</taxon>
        <taxon>Actinomycetes</taxon>
        <taxon>Mycobacteriales</taxon>
        <taxon>Mycobacteriaceae</taxon>
        <taxon>Mycolicibacter</taxon>
    </lineage>
</organism>
<feature type="region of interest" description="Disordered" evidence="1">
    <location>
        <begin position="60"/>
        <end position="86"/>
    </location>
</feature>
<reference evidence="2 3" key="1">
    <citation type="submission" date="2016-01" db="EMBL/GenBank/DDBJ databases">
        <title>The new phylogeny of the genus Mycobacterium.</title>
        <authorList>
            <person name="Tarcisio F."/>
            <person name="Conor M."/>
            <person name="Antonella G."/>
            <person name="Elisabetta G."/>
            <person name="Giulia F.S."/>
            <person name="Sara T."/>
            <person name="Anna F."/>
            <person name="Clotilde B."/>
            <person name="Roberto B."/>
            <person name="Veronica D.S."/>
            <person name="Fabio R."/>
            <person name="Monica P."/>
            <person name="Olivier J."/>
            <person name="Enrico T."/>
            <person name="Nicola S."/>
        </authorList>
    </citation>
    <scope>NUCLEOTIDE SEQUENCE [LARGE SCALE GENOMIC DNA]</scope>
    <source>
        <strain evidence="2 3">ATCC 27353</strain>
    </source>
</reference>
<dbReference type="AlphaFoldDB" id="A0A1X1TB11"/>
<accession>A0A1X1TB11</accession>
<dbReference type="EMBL" id="LQOT01000067">
    <property type="protein sequence ID" value="ORV41707.1"/>
    <property type="molecule type" value="Genomic_DNA"/>
</dbReference>
<evidence type="ECO:0000313" key="2">
    <source>
        <dbReference type="EMBL" id="ORV41707.1"/>
    </source>
</evidence>
<comment type="caution">
    <text evidence="2">The sequence shown here is derived from an EMBL/GenBank/DDBJ whole genome shotgun (WGS) entry which is preliminary data.</text>
</comment>
<feature type="compositionally biased region" description="Low complexity" evidence="1">
    <location>
        <begin position="61"/>
        <end position="79"/>
    </location>
</feature>
<evidence type="ECO:0000256" key="1">
    <source>
        <dbReference type="SAM" id="MobiDB-lite"/>
    </source>
</evidence>
<dbReference type="Proteomes" id="UP000193465">
    <property type="component" value="Unassembled WGS sequence"/>
</dbReference>
<evidence type="ECO:0000313" key="3">
    <source>
        <dbReference type="Proteomes" id="UP000193465"/>
    </source>
</evidence>
<proteinExistence type="predicted"/>
<sequence length="86" mass="9594">MLQMLQAPKLVQLNKLHQPARPSAKMEGVVVCNAGRISLDGKDLKFLLWNDDPERLRRRCASVARPSSRSSSKRSSVFPSNPPLNP</sequence>
<keyword evidence="3" id="KW-1185">Reference proteome</keyword>
<name>A0A1X1TB11_9MYCO</name>